<gene>
    <name evidence="9" type="ORF">L0661_04335</name>
</gene>
<dbReference type="InterPro" id="IPR038352">
    <property type="entry name" value="Imelysin_sf"/>
</dbReference>
<keyword evidence="9" id="KW-0575">Peroxidase</keyword>
<feature type="domain" description="Cytochrome c" evidence="8">
    <location>
        <begin position="464"/>
        <end position="606"/>
    </location>
</feature>
<evidence type="ECO:0000256" key="6">
    <source>
        <dbReference type="ARBA" id="ARBA00023004"/>
    </source>
</evidence>
<evidence type="ECO:0000259" key="8">
    <source>
        <dbReference type="PROSITE" id="PS51007"/>
    </source>
</evidence>
<keyword evidence="2 7" id="KW-0349">Heme</keyword>
<dbReference type="InterPro" id="IPR036909">
    <property type="entry name" value="Cyt_c-like_dom_sf"/>
</dbReference>
<name>A0A9X1QAP5_9BACT</name>
<evidence type="ECO:0000256" key="3">
    <source>
        <dbReference type="ARBA" id="ARBA00022723"/>
    </source>
</evidence>
<evidence type="ECO:0000256" key="7">
    <source>
        <dbReference type="PROSITE-ProRule" id="PRU00433"/>
    </source>
</evidence>
<evidence type="ECO:0000313" key="9">
    <source>
        <dbReference type="EMBL" id="MCF2497521.1"/>
    </source>
</evidence>
<dbReference type="GO" id="GO:0009055">
    <property type="term" value="F:electron transfer activity"/>
    <property type="evidence" value="ECO:0007669"/>
    <property type="project" value="InterPro"/>
</dbReference>
<accession>A0A9X1QAP5</accession>
<evidence type="ECO:0000313" key="10">
    <source>
        <dbReference type="Proteomes" id="UP001139411"/>
    </source>
</evidence>
<keyword evidence="5" id="KW-0560">Oxidoreductase</keyword>
<feature type="domain" description="Cytochrome c" evidence="8">
    <location>
        <begin position="308"/>
        <end position="445"/>
    </location>
</feature>
<evidence type="ECO:0000256" key="5">
    <source>
        <dbReference type="ARBA" id="ARBA00023002"/>
    </source>
</evidence>
<dbReference type="InterPro" id="IPR004852">
    <property type="entry name" value="Di-haem_cyt_c_peroxidsae"/>
</dbReference>
<dbReference type="GO" id="GO:0046872">
    <property type="term" value="F:metal ion binding"/>
    <property type="evidence" value="ECO:0007669"/>
    <property type="project" value="UniProtKB-KW"/>
</dbReference>
<dbReference type="PANTHER" id="PTHR30600:SF10">
    <property type="entry name" value="BLL6722 PROTEIN"/>
    <property type="match status" value="1"/>
</dbReference>
<dbReference type="PROSITE" id="PS51007">
    <property type="entry name" value="CYTC"/>
    <property type="match status" value="2"/>
</dbReference>
<dbReference type="InterPro" id="IPR009056">
    <property type="entry name" value="Cyt_c-like_dom"/>
</dbReference>
<organism evidence="9 10">
    <name type="scientific">Dyadobacter chenhuakuii</name>
    <dbReference type="NCBI Taxonomy" id="2909339"/>
    <lineage>
        <taxon>Bacteria</taxon>
        <taxon>Pseudomonadati</taxon>
        <taxon>Bacteroidota</taxon>
        <taxon>Cytophagia</taxon>
        <taxon>Cytophagales</taxon>
        <taxon>Spirosomataceae</taxon>
        <taxon>Dyadobacter</taxon>
    </lineage>
</organism>
<dbReference type="EMBL" id="JAKFFV010000003">
    <property type="protein sequence ID" value="MCF2497521.1"/>
    <property type="molecule type" value="Genomic_DNA"/>
</dbReference>
<dbReference type="GO" id="GO:0020037">
    <property type="term" value="F:heme binding"/>
    <property type="evidence" value="ECO:0007669"/>
    <property type="project" value="InterPro"/>
</dbReference>
<sequence>MSKLNPLPMPKTFTLLLLASLLILAFNRRTASGNIGVEQSIARFRVDSKSYASSLADLKQAVEDMVPGAPETIANVKTKLIYSRLAYKRIEYFLEHFFYTSSRIYNRAPKNEIEEPHLEYMEPAGMQYMEAILFDSITTDSKKELLVQAELLTNAANDLHALLYKFETTDKQLLAAVRLELIRIIALGITGFDAPQLKSGIWESASAMETISLTLKPYLDHSKQDSVMHYLESSVRFLRVNEEFDSFDRLKFLTGNALPLQKHLNLMIREMGLDTAAPGMLRYDAPHMFSPGALQPADSVRDEDLSSKRAALGKKLFFETRLSGNSSKSCASCHNPANYFTDGLPKSMGIKAHAVVKRNAPSLFYAAAQHNQFWDGRAKTLEAQIEAVMRDSSEMNASPAGSMQMLLKDKSYKLLFKKAFPNTSKKKRDEQQIFSALAEFIKTLNPYASDFDQYIAGNRQAMTDSQISGFNLFMGKAQCGTCHFAPLFNGLIPPFYALTEFEIIGTTATDDFLNPKKDPDNGRMDIRATPYYEAAFKTPTVRNAAVTGPYMHNGAFTSLEKVIDFYDQGGGAGLGLDIPKQTLSKLPLNLTDQEKQDIIAFMLALTDKI</sequence>
<dbReference type="Pfam" id="PF03150">
    <property type="entry name" value="CCP_MauG"/>
    <property type="match status" value="1"/>
</dbReference>
<evidence type="ECO:0000256" key="4">
    <source>
        <dbReference type="ARBA" id="ARBA00022729"/>
    </source>
</evidence>
<dbReference type="SUPFAM" id="SSF46626">
    <property type="entry name" value="Cytochrome c"/>
    <property type="match status" value="2"/>
</dbReference>
<dbReference type="Gene3D" id="1.20.1420.20">
    <property type="entry name" value="M75 peptidase, HXXE motif"/>
    <property type="match status" value="1"/>
</dbReference>
<dbReference type="GO" id="GO:0004130">
    <property type="term" value="F:cytochrome-c peroxidase activity"/>
    <property type="evidence" value="ECO:0007669"/>
    <property type="project" value="TreeGrafter"/>
</dbReference>
<reference evidence="9" key="1">
    <citation type="submission" date="2022-01" db="EMBL/GenBank/DDBJ databases">
        <title>Novel species in genus Dyadobacter.</title>
        <authorList>
            <person name="Ma C."/>
        </authorList>
    </citation>
    <scope>NUCLEOTIDE SEQUENCE</scope>
    <source>
        <strain evidence="9">CY357</strain>
    </source>
</reference>
<dbReference type="InterPro" id="IPR051395">
    <property type="entry name" value="Cytochrome_c_Peroxidase/MauG"/>
</dbReference>
<dbReference type="AlphaFoldDB" id="A0A9X1QAP5"/>
<dbReference type="Gene3D" id="1.10.760.10">
    <property type="entry name" value="Cytochrome c-like domain"/>
    <property type="match status" value="2"/>
</dbReference>
<comment type="caution">
    <text evidence="9">The sequence shown here is derived from an EMBL/GenBank/DDBJ whole genome shotgun (WGS) entry which is preliminary data.</text>
</comment>
<evidence type="ECO:0000256" key="2">
    <source>
        <dbReference type="ARBA" id="ARBA00022617"/>
    </source>
</evidence>
<protein>
    <submittedName>
        <fullName evidence="9">Cytochrome C peroxidase</fullName>
    </submittedName>
</protein>
<evidence type="ECO:0000256" key="1">
    <source>
        <dbReference type="ARBA" id="ARBA00004196"/>
    </source>
</evidence>
<dbReference type="PANTHER" id="PTHR30600">
    <property type="entry name" value="CYTOCHROME C PEROXIDASE-RELATED"/>
    <property type="match status" value="1"/>
</dbReference>
<comment type="subcellular location">
    <subcellularLocation>
        <location evidence="1">Cell envelope</location>
    </subcellularLocation>
</comment>
<keyword evidence="3 7" id="KW-0479">Metal-binding</keyword>
<proteinExistence type="predicted"/>
<dbReference type="RefSeq" id="WP_235176951.1">
    <property type="nucleotide sequence ID" value="NZ_JAKFFV010000003.1"/>
</dbReference>
<dbReference type="GO" id="GO:0030313">
    <property type="term" value="C:cell envelope"/>
    <property type="evidence" value="ECO:0007669"/>
    <property type="project" value="UniProtKB-SubCell"/>
</dbReference>
<dbReference type="Proteomes" id="UP001139411">
    <property type="component" value="Unassembled WGS sequence"/>
</dbReference>
<keyword evidence="4" id="KW-0732">Signal</keyword>
<keyword evidence="6 7" id="KW-0408">Iron</keyword>